<name>A0A1Q9D147_SYMMI</name>
<protein>
    <submittedName>
        <fullName evidence="1">Uncharacterized protein</fullName>
    </submittedName>
</protein>
<comment type="caution">
    <text evidence="1">The sequence shown here is derived from an EMBL/GenBank/DDBJ whole genome shotgun (WGS) entry which is preliminary data.</text>
</comment>
<keyword evidence="2" id="KW-1185">Reference proteome</keyword>
<dbReference type="InterPro" id="IPR013024">
    <property type="entry name" value="GGCT-like"/>
</dbReference>
<accession>A0A1Q9D147</accession>
<dbReference type="AlphaFoldDB" id="A0A1Q9D147"/>
<proteinExistence type="predicted"/>
<evidence type="ECO:0000313" key="2">
    <source>
        <dbReference type="Proteomes" id="UP000186817"/>
    </source>
</evidence>
<organism evidence="1 2">
    <name type="scientific">Symbiodinium microadriaticum</name>
    <name type="common">Dinoflagellate</name>
    <name type="synonym">Zooxanthella microadriatica</name>
    <dbReference type="NCBI Taxonomy" id="2951"/>
    <lineage>
        <taxon>Eukaryota</taxon>
        <taxon>Sar</taxon>
        <taxon>Alveolata</taxon>
        <taxon>Dinophyceae</taxon>
        <taxon>Suessiales</taxon>
        <taxon>Symbiodiniaceae</taxon>
        <taxon>Symbiodinium</taxon>
    </lineage>
</organism>
<gene>
    <name evidence="1" type="ORF">AK812_SmicGene29679</name>
</gene>
<dbReference type="OrthoDB" id="2017317at2759"/>
<dbReference type="EMBL" id="LSRX01000788">
    <property type="protein sequence ID" value="OLP88902.1"/>
    <property type="molecule type" value="Genomic_DNA"/>
</dbReference>
<dbReference type="CDD" id="cd06661">
    <property type="entry name" value="GGCT_like"/>
    <property type="match status" value="1"/>
</dbReference>
<sequence length="340" mass="37673">MLVNYMPHVLLLQVAAHSSADDIPSSLQESASCTSEMAVGKRHLLLWLGACAALLAAFRPSSAMVAGDKPLRHAWNFAFGSNMDKFTRMRRQLQPTQTLPAVADGWELWFSLAGVPFLEPSFATLRPSQNISTHGVCLELGRESWIRLLVSEGVLGAAEVNELRLRQVPLEEILDRAAKRGQAVRGYRLLPIEVSMYSTSQRETAYALVDGDFESQTKMPQVRPPSLRYWRLLRNGARRHGLTRDYRDYLASLPRYVPSLLAPAALPALAGAAAARWVDSSDQEAWPRLQGPASLALGRLVIGPDPPDDVWSKFCSVPRDELLNRVMKLVGEESTTLYLA</sequence>
<reference evidence="1 2" key="1">
    <citation type="submission" date="2016-02" db="EMBL/GenBank/DDBJ databases">
        <title>Genome analysis of coral dinoflagellate symbionts highlights evolutionary adaptations to a symbiotic lifestyle.</title>
        <authorList>
            <person name="Aranda M."/>
            <person name="Li Y."/>
            <person name="Liew Y.J."/>
            <person name="Baumgarten S."/>
            <person name="Simakov O."/>
            <person name="Wilson M."/>
            <person name="Piel J."/>
            <person name="Ashoor H."/>
            <person name="Bougouffa S."/>
            <person name="Bajic V.B."/>
            <person name="Ryu T."/>
            <person name="Ravasi T."/>
            <person name="Bayer T."/>
            <person name="Micklem G."/>
            <person name="Kim H."/>
            <person name="Bhak J."/>
            <person name="Lajeunesse T.C."/>
            <person name="Voolstra C.R."/>
        </authorList>
    </citation>
    <scope>NUCLEOTIDE SEQUENCE [LARGE SCALE GENOMIC DNA]</scope>
    <source>
        <strain evidence="1 2">CCMP2467</strain>
    </source>
</reference>
<dbReference type="Proteomes" id="UP000186817">
    <property type="component" value="Unassembled WGS sequence"/>
</dbReference>
<dbReference type="Gene3D" id="3.10.490.10">
    <property type="entry name" value="Gamma-glutamyl cyclotransferase-like"/>
    <property type="match status" value="1"/>
</dbReference>
<evidence type="ECO:0000313" key="1">
    <source>
        <dbReference type="EMBL" id="OLP88902.1"/>
    </source>
</evidence>